<proteinExistence type="predicted"/>
<name>A0ABT0UI30_9ACTN</name>
<feature type="repeat" description="WD" evidence="1">
    <location>
        <begin position="869"/>
        <end position="895"/>
    </location>
</feature>
<feature type="domain" description="Peptidase C14 caspase" evidence="2">
    <location>
        <begin position="14"/>
        <end position="215"/>
    </location>
</feature>
<dbReference type="Gene3D" id="3.40.50.1460">
    <property type="match status" value="1"/>
</dbReference>
<sequence length="1497" mass="161979">MGVQRGDFSSTNCHAIVVGTGRYGKGGRVPLSDLPGAARSARAIAAVLREECGMDGRVTEIIDARGPTEVLAAVQVAIDASEGGVVLFYFIGHGLIGPGRQLYLATSGTVSADDTVQAVPYDQVSKRLGEATASTVVILDCCFSGLAQTAPQESYREVLASARPEGSFLLASATHYAASFAPADAVHTLFSGELLRLLKEGDPGGPAWFTLLDLYRILDHRFQGSAVRPHSDGVGRASDLILVRNPGRLVHDAAVDTGPEQGGGPCPYPGMRPFLPEQHHLFFGRDDLTRNLVARVTADPYTGPVVVVGASGAGKSSLLRAGLVAGLEGRGVVLVPAPGARPFHTLVESWASAVGRPFAEVESELGTGRFGHTGPRVLVIDQFEEIFTQCQDVEERELFVRALSGAGSDGPRIVLGLRADFYDQGLNDARLAAIIRAGQFTVTAMSDDDLRAAVERPAEHSGLRLEDGLCDHILSELRQERAAEGDAVTLPFLAHALRQTWAGRRGTTLTFSAYQAVGGIRASVARTADQIHDTLGDDDRIRLRDLLLRMVLVVGDSGRTVRRRVPARELDQVADLVGRLVEARLVVVDQDEAQLCHDSLLHAWPQLREWIADDRVGLLARRRLGEAADGWQEAGRPQSGLYKGDQLAAARTQLAGSAGTLPTRPVEREFLNASHRSERRSVKLRRAGLSALAVLALLATMLAAEARDAQREAERRETVLRANQVAAQADALRERDPQTALRLSLAAYRTAETYATRSSLYTSYLTHTPVEVWGGNREPVLNVAYSRDGDVLAASHRGGRVQLWDTSRRNVPVKAGTLKLKGSTAIAFHPRTRLLAAQTATELLLWDAADPQRPKRLAGRRIAEGITYAVGFAPDGRTLAAGSEEGRLRLWDVSNPSSPLLRTDRPVAATALISLAFRRDGLLVTGNGISGKAAQRPAEVRLWDARDPARARLLDTVTTASVMAVAAHPTRDLLVATGAEGKMAWWTVGSDSELKEVKPENEWNSTWGGLGDLTSLSFRPDGERIAAAYNGEGNGGALLRKTVATGAKLLASQAELGTALASEPAQSLVYSPDGRHLAVGDVGGRIRIWPHRAPALQVTGAMTDGDPGTSPISGDGKLLVAKSADTTQVWDLSKADTADGDDPSLRFTLPKPWEARYFLPGTDRPLLMAHRWTDGTDNHAFRLWDFGKDGNRPPVPGAEISVKAEDMRTAVSADGRLLVLGGRAADTVDVWDIGNIHRPVARATLPAVAVTGWESMFFLGERGFAIADRGDPAQGRVPDLRIWDLTDPARPVRGRLLKDAAVGKSGYVPSARLLMHDAPMQQTQLWDMRDIRNPRKAALLPAASGGYMPVGKSLLATTLIDGTVNFWDASNPFKPRKMDERRFDQALDDISPSPDGKWVLTGPAYRIWKAEKDGRWRTPAIATVKVGRLTLLPGGSPFMVVVPDARFEERYSTELTYLMDFHTERIHERLCRTHPLSVERKQWNALLPHLNHQSSCN</sequence>
<dbReference type="InterPro" id="IPR011047">
    <property type="entry name" value="Quinoprotein_ADH-like_sf"/>
</dbReference>
<dbReference type="Pfam" id="PF00656">
    <property type="entry name" value="Peptidase_C14"/>
    <property type="match status" value="1"/>
</dbReference>
<evidence type="ECO:0000259" key="2">
    <source>
        <dbReference type="Pfam" id="PF00656"/>
    </source>
</evidence>
<dbReference type="PANTHER" id="PTHR19879:SF9">
    <property type="entry name" value="TRANSCRIPTION INITIATION FACTOR TFIID SUBUNIT 5"/>
    <property type="match status" value="1"/>
</dbReference>
<evidence type="ECO:0000259" key="3">
    <source>
        <dbReference type="Pfam" id="PF20703"/>
    </source>
</evidence>
<dbReference type="Pfam" id="PF00400">
    <property type="entry name" value="WD40"/>
    <property type="match status" value="3"/>
</dbReference>
<dbReference type="PANTHER" id="PTHR19879">
    <property type="entry name" value="TRANSCRIPTION INITIATION FACTOR TFIID"/>
    <property type="match status" value="1"/>
</dbReference>
<dbReference type="SMART" id="SM00320">
    <property type="entry name" value="WD40"/>
    <property type="match status" value="5"/>
</dbReference>
<keyword evidence="5" id="KW-1185">Reference proteome</keyword>
<dbReference type="InterPro" id="IPR015943">
    <property type="entry name" value="WD40/YVTN_repeat-like_dom_sf"/>
</dbReference>
<dbReference type="InterPro" id="IPR011600">
    <property type="entry name" value="Pept_C14_caspase"/>
</dbReference>
<keyword evidence="1" id="KW-0853">WD repeat</keyword>
<dbReference type="Pfam" id="PF20703">
    <property type="entry name" value="nSTAND1"/>
    <property type="match status" value="1"/>
</dbReference>
<dbReference type="NCBIfam" id="NF047832">
    <property type="entry name" value="caspase_w_EACC1"/>
    <property type="match status" value="1"/>
</dbReference>
<accession>A0ABT0UI30</accession>
<comment type="caution">
    <text evidence="4">The sequence shown here is derived from an EMBL/GenBank/DDBJ whole genome shotgun (WGS) entry which is preliminary data.</text>
</comment>
<feature type="repeat" description="WD" evidence="1">
    <location>
        <begin position="773"/>
        <end position="814"/>
    </location>
</feature>
<protein>
    <submittedName>
        <fullName evidence="4">Caspase family protein</fullName>
    </submittedName>
</protein>
<evidence type="ECO:0000313" key="5">
    <source>
        <dbReference type="Proteomes" id="UP001431429"/>
    </source>
</evidence>
<gene>
    <name evidence="4" type="ORF">NBG84_08235</name>
</gene>
<dbReference type="InterPro" id="IPR049052">
    <property type="entry name" value="nSTAND1"/>
</dbReference>
<dbReference type="RefSeq" id="WP_250918628.1">
    <property type="nucleotide sequence ID" value="NZ_JAMQAW010000007.1"/>
</dbReference>
<feature type="domain" description="Novel STAND NTPase 1" evidence="3">
    <location>
        <begin position="267"/>
        <end position="638"/>
    </location>
</feature>
<dbReference type="InterPro" id="IPR027417">
    <property type="entry name" value="P-loop_NTPase"/>
</dbReference>
<organism evidence="4 5">
    <name type="scientific">Streptomyces albipurpureus</name>
    <dbReference type="NCBI Taxonomy" id="2897419"/>
    <lineage>
        <taxon>Bacteria</taxon>
        <taxon>Bacillati</taxon>
        <taxon>Actinomycetota</taxon>
        <taxon>Actinomycetes</taxon>
        <taxon>Kitasatosporales</taxon>
        <taxon>Streptomycetaceae</taxon>
        <taxon>Streptomyces</taxon>
    </lineage>
</organism>
<dbReference type="SUPFAM" id="SSF50998">
    <property type="entry name" value="Quinoprotein alcohol dehydrogenase-like"/>
    <property type="match status" value="1"/>
</dbReference>
<evidence type="ECO:0000313" key="4">
    <source>
        <dbReference type="EMBL" id="MCM2388287.1"/>
    </source>
</evidence>
<dbReference type="SUPFAM" id="SSF52129">
    <property type="entry name" value="Caspase-like"/>
    <property type="match status" value="1"/>
</dbReference>
<dbReference type="Gene3D" id="2.130.10.10">
    <property type="entry name" value="YVTN repeat-like/Quinoprotein amine dehydrogenase"/>
    <property type="match status" value="4"/>
</dbReference>
<dbReference type="SUPFAM" id="SSF69322">
    <property type="entry name" value="Tricorn protease domain 2"/>
    <property type="match status" value="1"/>
</dbReference>
<reference evidence="4" key="1">
    <citation type="submission" date="2022-06" db="EMBL/GenBank/DDBJ databases">
        <title>Genome public.</title>
        <authorList>
            <person name="Sun Q."/>
        </authorList>
    </citation>
    <scope>NUCLEOTIDE SEQUENCE</scope>
    <source>
        <strain evidence="4">CWNU-1</strain>
    </source>
</reference>
<evidence type="ECO:0000256" key="1">
    <source>
        <dbReference type="PROSITE-ProRule" id="PRU00221"/>
    </source>
</evidence>
<dbReference type="EMBL" id="JAMQAW010000007">
    <property type="protein sequence ID" value="MCM2388287.1"/>
    <property type="molecule type" value="Genomic_DNA"/>
</dbReference>
<dbReference type="PROSITE" id="PS50082">
    <property type="entry name" value="WD_REPEATS_2"/>
    <property type="match status" value="2"/>
</dbReference>
<dbReference type="InterPro" id="IPR029030">
    <property type="entry name" value="Caspase-like_dom_sf"/>
</dbReference>
<dbReference type="InterPro" id="IPR001680">
    <property type="entry name" value="WD40_rpt"/>
</dbReference>
<dbReference type="SUPFAM" id="SSF52540">
    <property type="entry name" value="P-loop containing nucleoside triphosphate hydrolases"/>
    <property type="match status" value="1"/>
</dbReference>
<dbReference type="Proteomes" id="UP001431429">
    <property type="component" value="Unassembled WGS sequence"/>
</dbReference>